<evidence type="ECO:0000256" key="1">
    <source>
        <dbReference type="SAM" id="MobiDB-lite"/>
    </source>
</evidence>
<feature type="region of interest" description="Disordered" evidence="1">
    <location>
        <begin position="1"/>
        <end position="35"/>
    </location>
</feature>
<reference evidence="2" key="1">
    <citation type="submission" date="2023-03" db="EMBL/GenBank/DDBJ databases">
        <title>Massive genome expansion in bonnet fungi (Mycena s.s.) driven by repeated elements and novel gene families across ecological guilds.</title>
        <authorList>
            <consortium name="Lawrence Berkeley National Laboratory"/>
            <person name="Harder C.B."/>
            <person name="Miyauchi S."/>
            <person name="Viragh M."/>
            <person name="Kuo A."/>
            <person name="Thoen E."/>
            <person name="Andreopoulos B."/>
            <person name="Lu D."/>
            <person name="Skrede I."/>
            <person name="Drula E."/>
            <person name="Henrissat B."/>
            <person name="Morin E."/>
            <person name="Kohler A."/>
            <person name="Barry K."/>
            <person name="LaButti K."/>
            <person name="Morin E."/>
            <person name="Salamov A."/>
            <person name="Lipzen A."/>
            <person name="Mereny Z."/>
            <person name="Hegedus B."/>
            <person name="Baldrian P."/>
            <person name="Stursova M."/>
            <person name="Weitz H."/>
            <person name="Taylor A."/>
            <person name="Grigoriev I.V."/>
            <person name="Nagy L.G."/>
            <person name="Martin F."/>
            <person name="Kauserud H."/>
        </authorList>
    </citation>
    <scope>NUCLEOTIDE SEQUENCE</scope>
    <source>
        <strain evidence="2">CBHHK173m</strain>
    </source>
</reference>
<proteinExistence type="predicted"/>
<organism evidence="2 3">
    <name type="scientific">Mycena belliarum</name>
    <dbReference type="NCBI Taxonomy" id="1033014"/>
    <lineage>
        <taxon>Eukaryota</taxon>
        <taxon>Fungi</taxon>
        <taxon>Dikarya</taxon>
        <taxon>Basidiomycota</taxon>
        <taxon>Agaricomycotina</taxon>
        <taxon>Agaricomycetes</taxon>
        <taxon>Agaricomycetidae</taxon>
        <taxon>Agaricales</taxon>
        <taxon>Marasmiineae</taxon>
        <taxon>Mycenaceae</taxon>
        <taxon>Mycena</taxon>
    </lineage>
</organism>
<feature type="compositionally biased region" description="Low complexity" evidence="1">
    <location>
        <begin position="344"/>
        <end position="362"/>
    </location>
</feature>
<protein>
    <submittedName>
        <fullName evidence="2">Uncharacterized protein</fullName>
    </submittedName>
</protein>
<keyword evidence="3" id="KW-1185">Reference proteome</keyword>
<gene>
    <name evidence="2" type="ORF">B0H15DRAFT_874921</name>
</gene>
<name>A0AAD6UHH1_9AGAR</name>
<feature type="region of interest" description="Disordered" evidence="1">
    <location>
        <begin position="216"/>
        <end position="243"/>
    </location>
</feature>
<feature type="compositionally biased region" description="Low complexity" evidence="1">
    <location>
        <begin position="1"/>
        <end position="33"/>
    </location>
</feature>
<feature type="region of interest" description="Disordered" evidence="1">
    <location>
        <begin position="263"/>
        <end position="318"/>
    </location>
</feature>
<feature type="compositionally biased region" description="Low complexity" evidence="1">
    <location>
        <begin position="436"/>
        <end position="448"/>
    </location>
</feature>
<accession>A0AAD6UHH1</accession>
<sequence length="516" mass="56056">MATDARPPVVPSASLPSASFSASTSTTTASPARPLKRRLLSAPDLNFFVPAEDSFKPRPYTPKAPPAREAHPERVPVRPLASHALSTLGLDPLPTDPDVFFLRYPFTSFPDQHLYPEGVSYTTLAENLNWFLDPEDYLYENCTNPDAVPYPAALEPPRGWCPARKKDLKEKGPEGWPEGEQPRLRCTFCRRTYAGVNAKSMWRRHVFEKHKIAMANRRNDMERPRGRNSISNKENKRAAGKTNAIKKEGHEIVLNADAAASPAALTGDAPHPCPPSSPTSNRVIPPASPYDPLLTPSFRHSPPRLPSDQPWRFPSPSHPLHKSREFSLTMLGRDSPIHATPLVRSSRARASTPPASSPCASSLGFETPDSLAKIRPFPRSLFSSSVIHSTPPSSAECHARTSSDVDWTSSKPLGLLGSDQNPFIATWGADGEEEAGSPPSSSPEGESPVVRSGARPSAVGLGIGLLEPFILPDSCATTSDVDFDELMADEDDEAEVVGVLASSVEDPPLKRRRVDG</sequence>
<dbReference type="Proteomes" id="UP001222325">
    <property type="component" value="Unassembled WGS sequence"/>
</dbReference>
<evidence type="ECO:0000313" key="3">
    <source>
        <dbReference type="Proteomes" id="UP001222325"/>
    </source>
</evidence>
<feature type="region of interest" description="Disordered" evidence="1">
    <location>
        <begin position="416"/>
        <end position="454"/>
    </location>
</feature>
<dbReference type="EMBL" id="JARJCN010000002">
    <property type="protein sequence ID" value="KAJ7103423.1"/>
    <property type="molecule type" value="Genomic_DNA"/>
</dbReference>
<comment type="caution">
    <text evidence="2">The sequence shown here is derived from an EMBL/GenBank/DDBJ whole genome shotgun (WGS) entry which is preliminary data.</text>
</comment>
<evidence type="ECO:0000313" key="2">
    <source>
        <dbReference type="EMBL" id="KAJ7103423.1"/>
    </source>
</evidence>
<dbReference type="AlphaFoldDB" id="A0AAD6UHH1"/>
<feature type="compositionally biased region" description="Basic and acidic residues" evidence="1">
    <location>
        <begin position="66"/>
        <end position="75"/>
    </location>
</feature>
<feature type="region of interest" description="Disordered" evidence="1">
    <location>
        <begin position="343"/>
        <end position="364"/>
    </location>
</feature>
<feature type="region of interest" description="Disordered" evidence="1">
    <location>
        <begin position="50"/>
        <end position="75"/>
    </location>
</feature>